<keyword evidence="2" id="KW-1185">Reference proteome</keyword>
<evidence type="ECO:0000313" key="1">
    <source>
        <dbReference type="EMBL" id="MEQ2304311.1"/>
    </source>
</evidence>
<comment type="caution">
    <text evidence="1">The sequence shown here is derived from an EMBL/GenBank/DDBJ whole genome shotgun (WGS) entry which is preliminary data.</text>
</comment>
<dbReference type="Proteomes" id="UP001469553">
    <property type="component" value="Unassembled WGS sequence"/>
</dbReference>
<gene>
    <name evidence="1" type="ORF">AMECASPLE_025729</name>
</gene>
<name>A0ABV0ZEB5_9TELE</name>
<reference evidence="1 2" key="1">
    <citation type="submission" date="2021-06" db="EMBL/GenBank/DDBJ databases">
        <authorList>
            <person name="Palmer J.M."/>
        </authorList>
    </citation>
    <scope>NUCLEOTIDE SEQUENCE [LARGE SCALE GENOMIC DNA]</scope>
    <source>
        <strain evidence="1 2">AS_MEX2019</strain>
        <tissue evidence="1">Muscle</tissue>
    </source>
</reference>
<evidence type="ECO:0000313" key="2">
    <source>
        <dbReference type="Proteomes" id="UP001469553"/>
    </source>
</evidence>
<sequence length="126" mass="14213">MKQHHEAVKLSSLTNKNLKKVWHSFTFKPAEPIICRNNLSVTAASLLGMPLPALHILRDLTVLLYKITQAYSDWMESICDETIDVSLGFGSFLRRAIHLSIVPVFQGHRGAGVYLQLSLDERRVTP</sequence>
<organism evidence="1 2">
    <name type="scientific">Ameca splendens</name>
    <dbReference type="NCBI Taxonomy" id="208324"/>
    <lineage>
        <taxon>Eukaryota</taxon>
        <taxon>Metazoa</taxon>
        <taxon>Chordata</taxon>
        <taxon>Craniata</taxon>
        <taxon>Vertebrata</taxon>
        <taxon>Euteleostomi</taxon>
        <taxon>Actinopterygii</taxon>
        <taxon>Neopterygii</taxon>
        <taxon>Teleostei</taxon>
        <taxon>Neoteleostei</taxon>
        <taxon>Acanthomorphata</taxon>
        <taxon>Ovalentaria</taxon>
        <taxon>Atherinomorphae</taxon>
        <taxon>Cyprinodontiformes</taxon>
        <taxon>Goodeidae</taxon>
        <taxon>Ameca</taxon>
    </lineage>
</organism>
<accession>A0ABV0ZEB5</accession>
<dbReference type="EMBL" id="JAHRIP010058989">
    <property type="protein sequence ID" value="MEQ2304311.1"/>
    <property type="molecule type" value="Genomic_DNA"/>
</dbReference>
<proteinExistence type="predicted"/>
<protein>
    <submittedName>
        <fullName evidence="1">Uncharacterized protein</fullName>
    </submittedName>
</protein>